<dbReference type="Proteomes" id="UP001458880">
    <property type="component" value="Unassembled WGS sequence"/>
</dbReference>
<sequence>MAASSECKVSVDKLEGPGDWAKWKWHMSMVLRSYRLEDIGSSVRKCVVLPVESKEEQNTLYAAWQKDDAKAASLLASAVSRSAAELVLTCNNAKEIWDKLSARFERSSTQRLNMLIESFFRVKRDEKEDISSHVAKLQKLFVDLNEELTKHKENTLSERILNGRILTTLDKKFDNFKQLWIRNLTILKIFGTRSPQKIKN</sequence>
<accession>A0AAW1JWJ1</accession>
<reference evidence="1 2" key="1">
    <citation type="journal article" date="2024" name="BMC Genomics">
        <title>De novo assembly and annotation of Popillia japonica's genome with initial clues to its potential as an invasive pest.</title>
        <authorList>
            <person name="Cucini C."/>
            <person name="Boschi S."/>
            <person name="Funari R."/>
            <person name="Cardaioli E."/>
            <person name="Iannotti N."/>
            <person name="Marturano G."/>
            <person name="Paoli F."/>
            <person name="Bruttini M."/>
            <person name="Carapelli A."/>
            <person name="Frati F."/>
            <person name="Nardi F."/>
        </authorList>
    </citation>
    <scope>NUCLEOTIDE SEQUENCE [LARGE SCALE GENOMIC DNA]</scope>
    <source>
        <strain evidence="1">DMR45628</strain>
    </source>
</reference>
<dbReference type="PANTHER" id="PTHR35317">
    <property type="entry name" value="OS04G0629600 PROTEIN"/>
    <property type="match status" value="1"/>
</dbReference>
<protein>
    <submittedName>
        <fullName evidence="1">Uncharacterized protein</fullName>
    </submittedName>
</protein>
<dbReference type="EMBL" id="JASPKY010000320">
    <property type="protein sequence ID" value="KAK9708853.1"/>
    <property type="molecule type" value="Genomic_DNA"/>
</dbReference>
<evidence type="ECO:0000313" key="2">
    <source>
        <dbReference type="Proteomes" id="UP001458880"/>
    </source>
</evidence>
<name>A0AAW1JWJ1_POPJA</name>
<evidence type="ECO:0000313" key="1">
    <source>
        <dbReference type="EMBL" id="KAK9708853.1"/>
    </source>
</evidence>
<gene>
    <name evidence="1" type="ORF">QE152_g26952</name>
</gene>
<keyword evidence="2" id="KW-1185">Reference proteome</keyword>
<organism evidence="1 2">
    <name type="scientific">Popillia japonica</name>
    <name type="common">Japanese beetle</name>
    <dbReference type="NCBI Taxonomy" id="7064"/>
    <lineage>
        <taxon>Eukaryota</taxon>
        <taxon>Metazoa</taxon>
        <taxon>Ecdysozoa</taxon>
        <taxon>Arthropoda</taxon>
        <taxon>Hexapoda</taxon>
        <taxon>Insecta</taxon>
        <taxon>Pterygota</taxon>
        <taxon>Neoptera</taxon>
        <taxon>Endopterygota</taxon>
        <taxon>Coleoptera</taxon>
        <taxon>Polyphaga</taxon>
        <taxon>Scarabaeiformia</taxon>
        <taxon>Scarabaeidae</taxon>
        <taxon>Rutelinae</taxon>
        <taxon>Popillia</taxon>
    </lineage>
</organism>
<dbReference type="PANTHER" id="PTHR35317:SF29">
    <property type="entry name" value="CCHC-TYPE DOMAIN-CONTAINING PROTEIN"/>
    <property type="match status" value="1"/>
</dbReference>
<dbReference type="AlphaFoldDB" id="A0AAW1JWJ1"/>
<dbReference type="Pfam" id="PF14223">
    <property type="entry name" value="Retrotran_gag_2"/>
    <property type="match status" value="1"/>
</dbReference>
<comment type="caution">
    <text evidence="1">The sequence shown here is derived from an EMBL/GenBank/DDBJ whole genome shotgun (WGS) entry which is preliminary data.</text>
</comment>
<proteinExistence type="predicted"/>